<evidence type="ECO:0000313" key="5">
    <source>
        <dbReference type="EMBL" id="QRP71818.1"/>
    </source>
</evidence>
<dbReference type="Gene3D" id="1.10.10.1320">
    <property type="entry name" value="Anti-sigma factor, zinc-finger domain"/>
    <property type="match status" value="1"/>
</dbReference>
<name>A0A7T4EI33_9CORY</name>
<dbReference type="InterPro" id="IPR041916">
    <property type="entry name" value="Anti_sigma_zinc_sf"/>
</dbReference>
<dbReference type="Proteomes" id="UP000617681">
    <property type="component" value="Chromosome"/>
</dbReference>
<reference evidence="4 6" key="1">
    <citation type="submission" date="2020-12" db="EMBL/GenBank/DDBJ databases">
        <title>FDA dAtabase for Regulatory Grade micrObial Sequences (FDA-ARGOS): Supporting development and validation of Infectious Disease Dx tests.</title>
        <authorList>
            <person name="Sproer C."/>
            <person name="Gronow S."/>
            <person name="Severitt S."/>
            <person name="Schroder I."/>
            <person name="Tallon L."/>
            <person name="Sadzewicz L."/>
            <person name="Zhao X."/>
            <person name="Boylan J."/>
            <person name="Ott S."/>
            <person name="Bowen H."/>
            <person name="Vavikolanu K."/>
            <person name="Mehta A."/>
            <person name="Aluvathingal J."/>
            <person name="Nadendla S."/>
            <person name="Lowell S."/>
            <person name="Myers T."/>
            <person name="Yan Y."/>
            <person name="Sichtig H."/>
        </authorList>
    </citation>
    <scope>NUCLEOTIDE SEQUENCE [LARGE SCALE GENOMIC DNA]</scope>
    <source>
        <strain evidence="4 6">FDAARGOS_1053</strain>
        <strain evidence="5">FDAARGOS_1191</strain>
    </source>
</reference>
<organism evidence="4 6">
    <name type="scientific">Corynebacterium glucuronolyticum</name>
    <dbReference type="NCBI Taxonomy" id="39791"/>
    <lineage>
        <taxon>Bacteria</taxon>
        <taxon>Bacillati</taxon>
        <taxon>Actinomycetota</taxon>
        <taxon>Actinomycetes</taxon>
        <taxon>Mycobacteriales</taxon>
        <taxon>Corynebacteriaceae</taxon>
        <taxon>Corynebacterium</taxon>
    </lineage>
</organism>
<sequence>MLREEVADRDETFSSVEHLSAEAVAGYVDGELTLKAQKRARAHLLHCSICRKEVREQREASLTLKQETRNDIHVPSSLVAKLASMNPDTCEEGPAAGDILRSDTLFGRLTSIYWAARRTYKDRTD</sequence>
<keyword evidence="1" id="KW-0805">Transcription regulation</keyword>
<feature type="domain" description="Putative zinc-finger" evidence="3">
    <location>
        <begin position="22"/>
        <end position="51"/>
    </location>
</feature>
<keyword evidence="2" id="KW-0804">Transcription</keyword>
<dbReference type="InterPro" id="IPR027383">
    <property type="entry name" value="Znf_put"/>
</dbReference>
<evidence type="ECO:0000313" key="4">
    <source>
        <dbReference type="EMBL" id="QQB47786.1"/>
    </source>
</evidence>
<dbReference type="EMBL" id="CP066007">
    <property type="protein sequence ID" value="QQB47786.1"/>
    <property type="molecule type" value="Genomic_DNA"/>
</dbReference>
<evidence type="ECO:0000256" key="1">
    <source>
        <dbReference type="ARBA" id="ARBA00023015"/>
    </source>
</evidence>
<evidence type="ECO:0000313" key="6">
    <source>
        <dbReference type="Proteomes" id="UP000596145"/>
    </source>
</evidence>
<dbReference type="Pfam" id="PF13490">
    <property type="entry name" value="zf-HC2"/>
    <property type="match status" value="1"/>
</dbReference>
<dbReference type="OrthoDB" id="4425192at2"/>
<dbReference type="AlphaFoldDB" id="A0A7T4EI33"/>
<evidence type="ECO:0000256" key="2">
    <source>
        <dbReference type="ARBA" id="ARBA00023163"/>
    </source>
</evidence>
<protein>
    <submittedName>
        <fullName evidence="4">Zf-HC2 domain-containing protein</fullName>
    </submittedName>
</protein>
<dbReference type="EMBL" id="CP069534">
    <property type="protein sequence ID" value="QRP71818.1"/>
    <property type="molecule type" value="Genomic_DNA"/>
</dbReference>
<evidence type="ECO:0000259" key="3">
    <source>
        <dbReference type="Pfam" id="PF13490"/>
    </source>
</evidence>
<dbReference type="Proteomes" id="UP000596145">
    <property type="component" value="Chromosome"/>
</dbReference>
<gene>
    <name evidence="4" type="ORF">I6I10_11285</name>
    <name evidence="5" type="ORF">I6J21_04840</name>
</gene>
<accession>A0A7T4EI33</accession>
<proteinExistence type="predicted"/>